<dbReference type="AlphaFoldDB" id="I4F1R4"/>
<sequence>MSPSDPLVQAVAAVTGLSTDDVLADPRWPDLAPALPRLADAITALQQSIADGERTPQLANLTLLAAYEGLERLGRPLRAVVQVLPAPPRAAEGPLLGTPVAVKDMIDVAGSVRGDGNPSAMGGSPAAHDAPVVARLRAAAADVVATSSLLEYAAGAPHPDLPEALNPVRPDRTAGGSSGGSAALVGAGVVPAALGTDTGGSIRLPAHYCGVVGVKPSSGLVPVDGVTPLSPTLDHVGVLAATVRDAARVLAVIADQPSMAVAADDPAPVRGLRIGVLIGQLAHPALEPELAKRTGALLDRLAEAGAELVDVRDDVLTELGDLLVPILLPEAWAVHGERVAGEPGWYGPETLRLFEAARDADPAARDAALARRTELLPAAEALLDGVDVLLGPAAPYVAPETTPPIDTPEGEVEGLFTGPFNVSGQPAVALPAGRTDDGLPYAVQLIGRTGADAALLTACARIEHLLTP</sequence>
<dbReference type="GO" id="GO:0004040">
    <property type="term" value="F:amidase activity"/>
    <property type="evidence" value="ECO:0007669"/>
    <property type="project" value="UniProtKB-EC"/>
</dbReference>
<protein>
    <submittedName>
        <fullName evidence="2">Amidase (Modular protein)</fullName>
        <ecNumber evidence="2">3.5.1.4</ecNumber>
    </submittedName>
</protein>
<evidence type="ECO:0000313" key="2">
    <source>
        <dbReference type="EMBL" id="CCH89577.1"/>
    </source>
</evidence>
<dbReference type="EC" id="3.5.1.4" evidence="2"/>
<gene>
    <name evidence="2" type="primary">amiD</name>
    <name evidence="2" type="ordered locus">MODMU_4180</name>
</gene>
<dbReference type="PANTHER" id="PTHR11895:SF176">
    <property type="entry name" value="AMIDASE AMID-RELATED"/>
    <property type="match status" value="1"/>
</dbReference>
<dbReference type="InterPro" id="IPR020556">
    <property type="entry name" value="Amidase_CS"/>
</dbReference>
<dbReference type="SUPFAM" id="SSF75304">
    <property type="entry name" value="Amidase signature (AS) enzymes"/>
    <property type="match status" value="1"/>
</dbReference>
<keyword evidence="3" id="KW-1185">Reference proteome</keyword>
<reference evidence="2 3" key="1">
    <citation type="journal article" date="2012" name="J. Bacteriol.">
        <title>Genome Sequence of Radiation-Resistant Modestobacter marinus Strain BC501, a Representative Actinobacterium That Thrives on Calcareous Stone Surfaces.</title>
        <authorList>
            <person name="Normand P."/>
            <person name="Gury J."/>
            <person name="Pujic P."/>
            <person name="Chouaia B."/>
            <person name="Crotti E."/>
            <person name="Brusetti L."/>
            <person name="Daffonchio D."/>
            <person name="Vacherie B."/>
            <person name="Barbe V."/>
            <person name="Medigue C."/>
            <person name="Calteau A."/>
            <person name="Ghodhbane-Gtari F."/>
            <person name="Essoussi I."/>
            <person name="Nouioui I."/>
            <person name="Abbassi-Ghozzi I."/>
            <person name="Gtari M."/>
        </authorList>
    </citation>
    <scope>NUCLEOTIDE SEQUENCE [LARGE SCALE GENOMIC DNA]</scope>
    <source>
        <strain evidence="3">BC 501</strain>
    </source>
</reference>
<dbReference type="HOGENOM" id="CLU_009600_0_3_11"/>
<dbReference type="OrthoDB" id="182039at2"/>
<name>I4F1R4_MODI5</name>
<dbReference type="InterPro" id="IPR023631">
    <property type="entry name" value="Amidase_dom"/>
</dbReference>
<dbReference type="eggNOG" id="COG0154">
    <property type="taxonomic scope" value="Bacteria"/>
</dbReference>
<proteinExistence type="predicted"/>
<evidence type="ECO:0000313" key="3">
    <source>
        <dbReference type="Proteomes" id="UP000006461"/>
    </source>
</evidence>
<organism evidence="2 3">
    <name type="scientific">Modestobacter italicus (strain DSM 44449 / CECT 9708 / BC 501)</name>
    <dbReference type="NCBI Taxonomy" id="2732864"/>
    <lineage>
        <taxon>Bacteria</taxon>
        <taxon>Bacillati</taxon>
        <taxon>Actinomycetota</taxon>
        <taxon>Actinomycetes</taxon>
        <taxon>Geodermatophilales</taxon>
        <taxon>Geodermatophilaceae</taxon>
        <taxon>Modestobacter</taxon>
    </lineage>
</organism>
<dbReference type="PANTHER" id="PTHR11895">
    <property type="entry name" value="TRANSAMIDASE"/>
    <property type="match status" value="1"/>
</dbReference>
<dbReference type="EMBL" id="FO203431">
    <property type="protein sequence ID" value="CCH89577.1"/>
    <property type="molecule type" value="Genomic_DNA"/>
</dbReference>
<dbReference type="InterPro" id="IPR000120">
    <property type="entry name" value="Amidase"/>
</dbReference>
<evidence type="ECO:0000259" key="1">
    <source>
        <dbReference type="Pfam" id="PF01425"/>
    </source>
</evidence>
<dbReference type="Pfam" id="PF01425">
    <property type="entry name" value="Amidase"/>
    <property type="match status" value="1"/>
</dbReference>
<accession>I4F1R4</accession>
<dbReference type="Proteomes" id="UP000006461">
    <property type="component" value="Chromosome"/>
</dbReference>
<dbReference type="KEGG" id="mmar:MODMU_4180"/>
<dbReference type="OMA" id="TLINMID"/>
<dbReference type="STRING" id="477641.MODMU_4180"/>
<dbReference type="PROSITE" id="PS00571">
    <property type="entry name" value="AMIDASES"/>
    <property type="match status" value="1"/>
</dbReference>
<dbReference type="Gene3D" id="3.90.1300.10">
    <property type="entry name" value="Amidase signature (AS) domain"/>
    <property type="match status" value="1"/>
</dbReference>
<feature type="domain" description="Amidase" evidence="1">
    <location>
        <begin position="91"/>
        <end position="456"/>
    </location>
</feature>
<keyword evidence="2" id="KW-0378">Hydrolase</keyword>
<dbReference type="InterPro" id="IPR036928">
    <property type="entry name" value="AS_sf"/>
</dbReference>